<dbReference type="eggNOG" id="KOG0430">
    <property type="taxonomic scope" value="Eukaryota"/>
</dbReference>
<dbReference type="GO" id="GO:0051537">
    <property type="term" value="F:2 iron, 2 sulfur cluster binding"/>
    <property type="evidence" value="ECO:0007669"/>
    <property type="project" value="UniProtKB-KW"/>
</dbReference>
<dbReference type="SUPFAM" id="SSF54665">
    <property type="entry name" value="CO dehydrogenase molybdoprotein N-domain-like"/>
    <property type="match status" value="1"/>
</dbReference>
<dbReference type="InterPro" id="IPR037165">
    <property type="entry name" value="AldOxase/xan_DH_Mopterin-bd_sf"/>
</dbReference>
<dbReference type="Pfam" id="PF00941">
    <property type="entry name" value="FAD_binding_5"/>
    <property type="match status" value="1"/>
</dbReference>
<dbReference type="InterPro" id="IPR036318">
    <property type="entry name" value="FAD-bd_PCMH-like_sf"/>
</dbReference>
<dbReference type="InterPro" id="IPR036010">
    <property type="entry name" value="2Fe-2S_ferredoxin-like_sf"/>
</dbReference>
<evidence type="ECO:0000256" key="9">
    <source>
        <dbReference type="ARBA" id="ARBA00022865"/>
    </source>
</evidence>
<dbReference type="InterPro" id="IPR036884">
    <property type="entry name" value="2Fe-2S-bd_dom_sf"/>
</dbReference>
<keyword evidence="14" id="KW-0073">Auxin biosynthesis</keyword>
<accession>A0A0E0P2C5</accession>
<dbReference type="EC" id="1.2.3.1" evidence="3"/>
<comment type="cofactor">
    <cofactor evidence="19">
        <name>[2Fe-2S] cluster</name>
        <dbReference type="ChEBI" id="CHEBI:190135"/>
    </cofactor>
    <text evidence="19">Binds 2 [2Fe-2S] clusters.</text>
</comment>
<dbReference type="GO" id="GO:0009688">
    <property type="term" value="P:abscisic acid biosynthetic process"/>
    <property type="evidence" value="ECO:0007669"/>
    <property type="project" value="UniProtKB-KW"/>
</dbReference>
<dbReference type="FunFam" id="3.30.390.50:FF:000003">
    <property type="entry name" value="Aldehyde oxidase1"/>
    <property type="match status" value="1"/>
</dbReference>
<keyword evidence="10" id="KW-0560">Oxidoreductase</keyword>
<evidence type="ECO:0000256" key="16">
    <source>
        <dbReference type="ARBA" id="ARBA00047679"/>
    </source>
</evidence>
<dbReference type="SUPFAM" id="SSF56176">
    <property type="entry name" value="FAD-binding/transporter-associated domain-like"/>
    <property type="match status" value="1"/>
</dbReference>
<keyword evidence="12 19" id="KW-0411">Iron-sulfur</keyword>
<keyword evidence="6 19" id="KW-0001">2Fe-2S</keyword>
<dbReference type="Pfam" id="PF02738">
    <property type="entry name" value="MoCoBD_1"/>
    <property type="match status" value="1"/>
</dbReference>
<dbReference type="GO" id="GO:0004031">
    <property type="term" value="F:aldehyde oxidase activity"/>
    <property type="evidence" value="ECO:0007669"/>
    <property type="project" value="UniProtKB-EC"/>
</dbReference>
<evidence type="ECO:0000256" key="11">
    <source>
        <dbReference type="ARBA" id="ARBA00023004"/>
    </source>
</evidence>
<feature type="domain" description="FAD-binding PCMH-type" evidence="22">
    <location>
        <begin position="244"/>
        <end position="422"/>
    </location>
</feature>
<evidence type="ECO:0000256" key="1">
    <source>
        <dbReference type="ARBA" id="ARBA00001974"/>
    </source>
</evidence>
<feature type="binding site" evidence="19">
    <location>
        <position position="121"/>
    </location>
    <ligand>
        <name>[2Fe-2S] cluster</name>
        <dbReference type="ChEBI" id="CHEBI:190135"/>
        <label>2</label>
    </ligand>
</feature>
<evidence type="ECO:0000256" key="17">
    <source>
        <dbReference type="ARBA" id="ARBA00066063"/>
    </source>
</evidence>
<feature type="binding site" evidence="19">
    <location>
        <position position="53"/>
    </location>
    <ligand>
        <name>[2Fe-2S] cluster</name>
        <dbReference type="ChEBI" id="CHEBI:190135"/>
        <label>1</label>
    </ligand>
</feature>
<keyword evidence="7 19" id="KW-0479">Metal-binding</keyword>
<keyword evidence="5" id="KW-0285">Flavoprotein</keyword>
<dbReference type="Gene3D" id="3.10.20.30">
    <property type="match status" value="1"/>
</dbReference>
<reference evidence="23" key="2">
    <citation type="submission" date="2015-06" db="UniProtKB">
        <authorList>
            <consortium name="EnsemblPlants"/>
        </authorList>
    </citation>
    <scope>IDENTIFICATION</scope>
</reference>
<dbReference type="Proteomes" id="UP000008022">
    <property type="component" value="Unassembled WGS sequence"/>
</dbReference>
<name>A0A0E0P2C5_ORYRU</name>
<dbReference type="PROSITE" id="PS00197">
    <property type="entry name" value="2FE2S_FER_1"/>
    <property type="match status" value="1"/>
</dbReference>
<dbReference type="Gene3D" id="3.90.1170.50">
    <property type="entry name" value="Aldehyde oxidase/xanthine dehydrogenase, a/b hammerhead"/>
    <property type="match status" value="1"/>
</dbReference>
<dbReference type="Gene3D" id="1.10.150.120">
    <property type="entry name" value="[2Fe-2S]-binding domain"/>
    <property type="match status" value="1"/>
</dbReference>
<dbReference type="EnsemblPlants" id="ORUFI03G38470.1">
    <property type="protein sequence ID" value="ORUFI03G38470.1"/>
    <property type="gene ID" value="ORUFI03G38470"/>
</dbReference>
<feature type="binding site" evidence="19">
    <location>
        <position position="166"/>
    </location>
    <ligand>
        <name>[2Fe-2S] cluster</name>
        <dbReference type="ChEBI" id="CHEBI:190135"/>
        <label>2</label>
    </ligand>
</feature>
<feature type="binding site" evidence="18">
    <location>
        <position position="432"/>
    </location>
    <ligand>
        <name>FAD</name>
        <dbReference type="ChEBI" id="CHEBI:57692"/>
    </ligand>
</feature>
<feature type="binding site" evidence="19">
    <location>
        <position position="118"/>
    </location>
    <ligand>
        <name>[2Fe-2S] cluster</name>
        <dbReference type="ChEBI" id="CHEBI:190135"/>
        <label>2</label>
    </ligand>
</feature>
<feature type="binding site" evidence="19">
    <location>
        <position position="831"/>
    </location>
    <ligand>
        <name>Mo-molybdopterin</name>
        <dbReference type="ChEBI" id="CHEBI:71302"/>
    </ligand>
    <ligandPart>
        <name>Mo</name>
        <dbReference type="ChEBI" id="CHEBI:28685"/>
    </ligandPart>
</feature>
<dbReference type="InterPro" id="IPR000674">
    <property type="entry name" value="Ald_Oxase/Xan_DH_a/b"/>
</dbReference>
<evidence type="ECO:0000256" key="7">
    <source>
        <dbReference type="ARBA" id="ARBA00022723"/>
    </source>
</evidence>
<dbReference type="InterPro" id="IPR002888">
    <property type="entry name" value="2Fe-2S-bd"/>
</dbReference>
<dbReference type="GO" id="GO:0071949">
    <property type="term" value="F:FAD binding"/>
    <property type="evidence" value="ECO:0007669"/>
    <property type="project" value="InterPro"/>
</dbReference>
<dbReference type="PROSITE" id="PS51085">
    <property type="entry name" value="2FE2S_FER_2"/>
    <property type="match status" value="1"/>
</dbReference>
<feature type="binding site" evidence="19">
    <location>
        <position position="944"/>
    </location>
    <ligand>
        <name>Mo-molybdopterin</name>
        <dbReference type="ChEBI" id="CHEBI:71302"/>
    </ligand>
    <ligandPart>
        <name>Mo</name>
        <dbReference type="ChEBI" id="CHEBI:28685"/>
    </ligandPart>
</feature>
<dbReference type="GO" id="GO:0005506">
    <property type="term" value="F:iron ion binding"/>
    <property type="evidence" value="ECO:0007669"/>
    <property type="project" value="InterPro"/>
</dbReference>
<evidence type="ECO:0000259" key="22">
    <source>
        <dbReference type="PROSITE" id="PS51387"/>
    </source>
</evidence>
<evidence type="ECO:0000256" key="3">
    <source>
        <dbReference type="ARBA" id="ARBA00013041"/>
    </source>
</evidence>
<evidence type="ECO:0000256" key="20">
    <source>
        <dbReference type="SAM" id="MobiDB-lite"/>
    </source>
</evidence>
<evidence type="ECO:0000259" key="21">
    <source>
        <dbReference type="PROSITE" id="PS51085"/>
    </source>
</evidence>
<dbReference type="GO" id="GO:0009851">
    <property type="term" value="P:auxin biosynthetic process"/>
    <property type="evidence" value="ECO:0007669"/>
    <property type="project" value="UniProtKB-KW"/>
</dbReference>
<dbReference type="InterPro" id="IPR008274">
    <property type="entry name" value="AldOxase/xan_DH_MoCoBD1"/>
</dbReference>
<dbReference type="InterPro" id="IPR012675">
    <property type="entry name" value="Beta-grasp_dom_sf"/>
</dbReference>
<dbReference type="HOGENOM" id="CLU_001681_1_1_1"/>
<feature type="binding site" evidence="19">
    <location>
        <position position="48"/>
    </location>
    <ligand>
        <name>[2Fe-2S] cluster</name>
        <dbReference type="ChEBI" id="CHEBI:190135"/>
        <label>1</label>
    </ligand>
</feature>
<evidence type="ECO:0000256" key="2">
    <source>
        <dbReference type="ARBA" id="ARBA00006849"/>
    </source>
</evidence>
<keyword evidence="11 19" id="KW-0408">Iron</keyword>
<organism evidence="23 24">
    <name type="scientific">Oryza rufipogon</name>
    <name type="common">Brownbeard rice</name>
    <name type="synonym">Asian wild rice</name>
    <dbReference type="NCBI Taxonomy" id="4529"/>
    <lineage>
        <taxon>Eukaryota</taxon>
        <taxon>Viridiplantae</taxon>
        <taxon>Streptophyta</taxon>
        <taxon>Embryophyta</taxon>
        <taxon>Tracheophyta</taxon>
        <taxon>Spermatophyta</taxon>
        <taxon>Magnoliopsida</taxon>
        <taxon>Liliopsida</taxon>
        <taxon>Poales</taxon>
        <taxon>Poaceae</taxon>
        <taxon>BOP clade</taxon>
        <taxon>Oryzoideae</taxon>
        <taxon>Oryzeae</taxon>
        <taxon>Oryzinae</taxon>
        <taxon>Oryza</taxon>
    </lineage>
</organism>
<dbReference type="InterPro" id="IPR016169">
    <property type="entry name" value="FAD-bd_PCMH_sub2"/>
</dbReference>
<dbReference type="SUPFAM" id="SSF54292">
    <property type="entry name" value="2Fe-2S ferredoxin-like"/>
    <property type="match status" value="1"/>
</dbReference>
<evidence type="ECO:0000256" key="8">
    <source>
        <dbReference type="ARBA" id="ARBA00022827"/>
    </source>
</evidence>
<feature type="region of interest" description="Disordered" evidence="20">
    <location>
        <begin position="544"/>
        <end position="577"/>
    </location>
</feature>
<dbReference type="STRING" id="4529.A0A0E0P2C5"/>
<dbReference type="InterPro" id="IPR016166">
    <property type="entry name" value="FAD-bd_PCMH"/>
</dbReference>
<dbReference type="OMA" id="KSTHIAC"/>
<protein>
    <recommendedName>
        <fullName evidence="3">aldehyde oxidase</fullName>
        <ecNumber evidence="3">1.2.3.1</ecNumber>
    </recommendedName>
</protein>
<dbReference type="FunFam" id="3.90.1170.50:FF:000007">
    <property type="entry name" value="Aldehyde oxidase1"/>
    <property type="match status" value="1"/>
</dbReference>
<evidence type="ECO:0000256" key="10">
    <source>
        <dbReference type="ARBA" id="ARBA00023002"/>
    </source>
</evidence>
<evidence type="ECO:0000313" key="24">
    <source>
        <dbReference type="Proteomes" id="UP000008022"/>
    </source>
</evidence>
<dbReference type="SMART" id="SM01092">
    <property type="entry name" value="CO_deh_flav_C"/>
    <property type="match status" value="1"/>
</dbReference>
<proteinExistence type="inferred from homology"/>
<dbReference type="PROSITE" id="PS51387">
    <property type="entry name" value="FAD_PCMH"/>
    <property type="match status" value="1"/>
</dbReference>
<dbReference type="SMART" id="SM01008">
    <property type="entry name" value="Ald_Xan_dh_C"/>
    <property type="match status" value="1"/>
</dbReference>
<dbReference type="InterPro" id="IPR036683">
    <property type="entry name" value="CO_DH_flav_C_dom_sf"/>
</dbReference>
<comment type="subunit">
    <text evidence="17">Aldehyde oxidases (AO) are homodimers and heterodimers of AO subunits.</text>
</comment>
<dbReference type="InterPro" id="IPR036856">
    <property type="entry name" value="Ald_Oxase/Xan_DH_a/b_sf"/>
</dbReference>
<feature type="binding site" evidence="18">
    <location>
        <position position="412"/>
    </location>
    <ligand>
        <name>FAD</name>
        <dbReference type="ChEBI" id="CHEBI:57692"/>
    </ligand>
</feature>
<dbReference type="Pfam" id="PF03450">
    <property type="entry name" value="CO_deh_flav_C"/>
    <property type="match status" value="1"/>
</dbReference>
<feature type="binding site" evidence="19">
    <location>
        <position position="56"/>
    </location>
    <ligand>
        <name>[2Fe-2S] cluster</name>
        <dbReference type="ChEBI" id="CHEBI:190135"/>
        <label>1</label>
    </ligand>
</feature>
<dbReference type="PANTHER" id="PTHR11908:SF92">
    <property type="entry name" value="ALDEHYDE OXIDASE 1-RELATED"/>
    <property type="match status" value="1"/>
</dbReference>
<dbReference type="Pfam" id="PF01315">
    <property type="entry name" value="Ald_Xan_dh_C"/>
    <property type="match status" value="1"/>
</dbReference>
<keyword evidence="8 18" id="KW-0274">FAD</keyword>
<dbReference type="InterPro" id="IPR016208">
    <property type="entry name" value="Ald_Oxase/xanthine_DH-like"/>
</dbReference>
<dbReference type="InterPro" id="IPR046867">
    <property type="entry name" value="AldOxase/xan_DH_MoCoBD2"/>
</dbReference>
<keyword evidence="9" id="KW-0937">Abscisic acid biosynthesis</keyword>
<evidence type="ECO:0000256" key="18">
    <source>
        <dbReference type="PIRSR" id="PIRSR000127-2"/>
    </source>
</evidence>
<evidence type="ECO:0000313" key="23">
    <source>
        <dbReference type="EnsemblPlants" id="ORUFI03G38470.1"/>
    </source>
</evidence>
<comment type="similarity">
    <text evidence="2">Belongs to the xanthine dehydrogenase family.</text>
</comment>
<dbReference type="InterPro" id="IPR005107">
    <property type="entry name" value="CO_DH_flav_C"/>
</dbReference>
<dbReference type="Pfam" id="PF00111">
    <property type="entry name" value="Fer2"/>
    <property type="match status" value="1"/>
</dbReference>
<dbReference type="FunFam" id="3.30.365.10:FF:000001">
    <property type="entry name" value="Xanthine dehydrogenase oxidase"/>
    <property type="match status" value="1"/>
</dbReference>
<evidence type="ECO:0000256" key="15">
    <source>
        <dbReference type="ARBA" id="ARBA00034078"/>
    </source>
</evidence>
<dbReference type="InterPro" id="IPR006058">
    <property type="entry name" value="2Fe2S_fd_BS"/>
</dbReference>
<feature type="binding site" evidence="18">
    <location>
        <position position="372"/>
    </location>
    <ligand>
        <name>FAD</name>
        <dbReference type="ChEBI" id="CHEBI:57692"/>
    </ligand>
</feature>
<sequence>MGSEAAAARPVVVTVNGERYEAVGVDPSTTLLEFLRTRTPVRGPKLGCGEGGCGACVVVVSKYDAVADEVTEFSASSCLTLLGSLHHCAVTTSEGIGNSRDGFHAVQRRLSGFHASQCGFCTPGMCMSIYSALAKADRCSSRPSPPPGFSKLTAAEAEKAVSGNLCRCTGYRPIVDACKSFAADVDLEDLGLNAFWKKGADDERADVGKLPAYSGGAAVCTFPEFLKSEIRSSMGQANGGAPAVAVTGDGWFHPKSVEEFHRLFDSNLFDERSVKIVASNTGSGVYKDQDLHDKYINISQILELSAINRSSKGVEIGAVVSISKAIEILSDGGAVFRKIADHLSKVASSFVQNTATIGGNIIMAQRLSFPSDIATVLLAAGSTVTIQVAAKRMCITLEEFLKQPPCDSRTLLVSISIPDWGSDDGITFESFRAAPRPLGNAVSYVNSAFLARSSVDGSSGSHLIEDVCLAFGAFGAEHAIRAREVEEFLKGKLVSAPVILEAVRLLKGVVSPAEGTTHPEYRVSLAVSYLFRFLTSLANGLDEPENANVPNGSCTNGTANGSANSSPEKHSNVDSSDLPIKSRQEMVFSDEYKPVGKPIEKTGAELQASGEAVYVDDIPAPKDCLYGAFIYSTHPHAHIKDINFRSSLASQKVITVITAKDIPTGGENIGSCFPMLGDEALFVHPVSEFAGQNIGVVIAETQKYAYMAAKQAVIEYSTENLQPPILTIEDAVQHNSYFPVPPFLAPTPIGDFNQAMSEADHKIIDGEVKLESQYYFYMETQTALAIPDEDNCITLYVSAQLPEITQNTVARCLGIPYHNVRIITRRVGGGFGGKAMKAIHVAAACAVAAFKLRRPVRMYLDRKTDMIMAGGRHPMKVKYSVGFKSDGKITGLHFDLGMNGGISPDCSPVLPVAIVGALKKYNWGALSFDIKVCKTNVSSKSAMRAPGDAQGSFIAEAIVEHIASTLSVDTNAIRRKNLHDFESLKVFYGNSAGDPSTYSLVTIFDKLASSPEYQQRAAMVEHFNAGNRWKKRGISCVPITYDVRLRPTPGKGLWTKVKQMTAFALGQLCDDGGEGLIDKVRVIQADTLSMIQGGFTGGSTTSETSCEAVRKSCAALVERLKPIKEKAGTPPWKSLIAQASMASVKLTEHAYWTPDPTFTSYLNYGAAITSGEPPLLLASSVHCAMREAIRAARKEFAGAGGSPLTFQMDVPATMPIVKELCGLDVVERYLESFAAKA</sequence>
<comment type="catalytic activity">
    <reaction evidence="16">
        <text>an aldehyde + O2 + H2O = a carboxylate + H2O2 + H(+)</text>
        <dbReference type="Rhea" id="RHEA:16829"/>
        <dbReference type="ChEBI" id="CHEBI:15377"/>
        <dbReference type="ChEBI" id="CHEBI:15378"/>
        <dbReference type="ChEBI" id="CHEBI:15379"/>
        <dbReference type="ChEBI" id="CHEBI:16240"/>
        <dbReference type="ChEBI" id="CHEBI:17478"/>
        <dbReference type="ChEBI" id="CHEBI:29067"/>
        <dbReference type="EC" id="1.2.3.1"/>
    </reaction>
</comment>
<dbReference type="PANTHER" id="PTHR11908">
    <property type="entry name" value="XANTHINE DEHYDROGENASE"/>
    <property type="match status" value="1"/>
</dbReference>
<evidence type="ECO:0000256" key="6">
    <source>
        <dbReference type="ARBA" id="ARBA00022714"/>
    </source>
</evidence>
<keyword evidence="4 19" id="KW-0500">Molybdenum</keyword>
<keyword evidence="24" id="KW-1185">Reference proteome</keyword>
<evidence type="ECO:0000256" key="12">
    <source>
        <dbReference type="ARBA" id="ARBA00023014"/>
    </source>
</evidence>
<dbReference type="FunFam" id="1.10.150.120:FF:000006">
    <property type="entry name" value="Aldehyde oxidase"/>
    <property type="match status" value="1"/>
</dbReference>
<evidence type="ECO:0000256" key="5">
    <source>
        <dbReference type="ARBA" id="ARBA00022630"/>
    </source>
</evidence>
<dbReference type="SUPFAM" id="SSF47741">
    <property type="entry name" value="CO dehydrogenase ISP C-domain like"/>
    <property type="match status" value="1"/>
</dbReference>
<dbReference type="Gramene" id="ORUFI03G38470.1">
    <property type="protein sequence ID" value="ORUFI03G38470.1"/>
    <property type="gene ID" value="ORUFI03G38470"/>
</dbReference>
<dbReference type="SUPFAM" id="SSF55447">
    <property type="entry name" value="CO dehydrogenase flavoprotein C-terminal domain-like"/>
    <property type="match status" value="1"/>
</dbReference>
<evidence type="ECO:0000256" key="13">
    <source>
        <dbReference type="ARBA" id="ARBA00023027"/>
    </source>
</evidence>
<evidence type="ECO:0000256" key="4">
    <source>
        <dbReference type="ARBA" id="ARBA00022505"/>
    </source>
</evidence>
<dbReference type="Gene3D" id="3.30.465.10">
    <property type="match status" value="1"/>
</dbReference>
<feature type="binding site" evidence="19">
    <location>
        <position position="800"/>
    </location>
    <ligand>
        <name>Mo-molybdopterin</name>
        <dbReference type="ChEBI" id="CHEBI:71302"/>
    </ligand>
    <ligandPart>
        <name>Mo</name>
        <dbReference type="ChEBI" id="CHEBI:28685"/>
    </ligandPart>
</feature>
<dbReference type="SUPFAM" id="SSF56003">
    <property type="entry name" value="Molybdenum cofactor-binding domain"/>
    <property type="match status" value="1"/>
</dbReference>
<dbReference type="InterPro" id="IPR002346">
    <property type="entry name" value="Mopterin_DH_FAD-bd"/>
</dbReference>
<dbReference type="Pfam" id="PF20256">
    <property type="entry name" value="MoCoBD_2"/>
    <property type="match status" value="1"/>
</dbReference>
<feature type="domain" description="2Fe-2S ferredoxin-type" evidence="21">
    <location>
        <begin position="9"/>
        <end position="96"/>
    </location>
</feature>
<reference evidence="24" key="1">
    <citation type="submission" date="2013-06" db="EMBL/GenBank/DDBJ databases">
        <authorList>
            <person name="Zhao Q."/>
        </authorList>
    </citation>
    <scope>NUCLEOTIDE SEQUENCE</scope>
    <source>
        <strain evidence="24">cv. W1943</strain>
    </source>
</reference>
<comment type="cofactor">
    <cofactor evidence="1 18">
        <name>FAD</name>
        <dbReference type="ChEBI" id="CHEBI:57692"/>
    </cofactor>
</comment>
<dbReference type="Gene3D" id="3.30.365.10">
    <property type="entry name" value="Aldehyde oxidase/xanthine dehydrogenase, molybdopterin binding domain"/>
    <property type="match status" value="5"/>
</dbReference>
<feature type="compositionally biased region" description="Polar residues" evidence="20">
    <location>
        <begin position="548"/>
        <end position="566"/>
    </location>
</feature>
<keyword evidence="13" id="KW-0520">NAD</keyword>
<dbReference type="PIRSF" id="PIRSF000127">
    <property type="entry name" value="Xanthine_DH"/>
    <property type="match status" value="1"/>
</dbReference>
<dbReference type="Gene3D" id="3.30.390.50">
    <property type="entry name" value="CO dehydrogenase flavoprotein, C-terminal domain"/>
    <property type="match status" value="1"/>
</dbReference>
<dbReference type="AlphaFoldDB" id="A0A0E0P2C5"/>
<dbReference type="Pfam" id="PF01799">
    <property type="entry name" value="Fer2_2"/>
    <property type="match status" value="1"/>
</dbReference>
<comment type="cofactor">
    <cofactor evidence="19">
        <name>Mo-molybdopterin</name>
        <dbReference type="ChEBI" id="CHEBI:71302"/>
    </cofactor>
    <text evidence="19">Binds 1 Mo-molybdopterin (Mo-MPT) cofactor per subunit.</text>
</comment>
<dbReference type="InterPro" id="IPR001041">
    <property type="entry name" value="2Fe-2S_ferredoxin-type"/>
</dbReference>
<evidence type="ECO:0000256" key="19">
    <source>
        <dbReference type="PIRSR" id="PIRSR000127-3"/>
    </source>
</evidence>
<dbReference type="FunFam" id="3.10.20.30:FF:000012">
    <property type="entry name" value="Xanthine dehydrogenase/oxidase"/>
    <property type="match status" value="1"/>
</dbReference>
<feature type="binding site" evidence="19">
    <location>
        <position position="78"/>
    </location>
    <ligand>
        <name>[2Fe-2S] cluster</name>
        <dbReference type="ChEBI" id="CHEBI:190135"/>
        <label>1</label>
    </ligand>
</feature>
<feature type="binding site" evidence="19">
    <location>
        <position position="168"/>
    </location>
    <ligand>
        <name>[2Fe-2S] cluster</name>
        <dbReference type="ChEBI" id="CHEBI:190135"/>
        <label>2</label>
    </ligand>
</feature>
<comment type="cofactor">
    <cofactor evidence="15">
        <name>[2Fe-2S] cluster</name>
        <dbReference type="ChEBI" id="CHEBI:190135"/>
    </cofactor>
</comment>
<evidence type="ECO:0000256" key="14">
    <source>
        <dbReference type="ARBA" id="ARBA00023070"/>
    </source>
</evidence>
<feature type="binding site" evidence="19">
    <location>
        <position position="1098"/>
    </location>
    <ligand>
        <name>Mo-molybdopterin</name>
        <dbReference type="ChEBI" id="CHEBI:71302"/>
    </ligand>
    <ligandPart>
        <name>Mo</name>
        <dbReference type="ChEBI" id="CHEBI:28685"/>
    </ligandPart>
</feature>